<dbReference type="Proteomes" id="UP001164712">
    <property type="component" value="Chromosome"/>
</dbReference>
<dbReference type="RefSeq" id="WP_269128288.1">
    <property type="nucleotide sequence ID" value="NZ_CP114058.1"/>
</dbReference>
<evidence type="ECO:0000313" key="3">
    <source>
        <dbReference type="EMBL" id="WAT02784.1"/>
    </source>
</evidence>
<proteinExistence type="predicted"/>
<evidence type="ECO:0000256" key="1">
    <source>
        <dbReference type="SAM" id="MobiDB-lite"/>
    </source>
</evidence>
<keyword evidence="2" id="KW-0812">Transmembrane</keyword>
<keyword evidence="2" id="KW-1133">Transmembrane helix</keyword>
<accession>A0ABY7HUR4</accession>
<name>A0ABY7HUR4_9GAMM</name>
<keyword evidence="2" id="KW-0472">Membrane</keyword>
<evidence type="ECO:0000313" key="4">
    <source>
        <dbReference type="Proteomes" id="UP001164712"/>
    </source>
</evidence>
<evidence type="ECO:0000256" key="2">
    <source>
        <dbReference type="SAM" id="Phobius"/>
    </source>
</evidence>
<organism evidence="3 4">
    <name type="scientific">Rouxiella chamberiensis</name>
    <dbReference type="NCBI Taxonomy" id="1513468"/>
    <lineage>
        <taxon>Bacteria</taxon>
        <taxon>Pseudomonadati</taxon>
        <taxon>Pseudomonadota</taxon>
        <taxon>Gammaproteobacteria</taxon>
        <taxon>Enterobacterales</taxon>
        <taxon>Yersiniaceae</taxon>
        <taxon>Rouxiella</taxon>
    </lineage>
</organism>
<keyword evidence="4" id="KW-1185">Reference proteome</keyword>
<reference evidence="3" key="1">
    <citation type="submission" date="2022-12" db="EMBL/GenBank/DDBJ databases">
        <title>Complete genome sequence of an Australian strain of Rouxiella badensis DAR84756 and resolution of the R. badensis DSM100043 and R. chamberiensis DSM28324 genomes.</title>
        <authorList>
            <person name="Paul S."/>
            <person name="Anderson P.J."/>
            <person name="Maynard G."/>
            <person name="Dyall-Smith M."/>
            <person name="Kudinha T."/>
        </authorList>
    </citation>
    <scope>NUCLEOTIDE SEQUENCE</scope>
    <source>
        <strain evidence="3">DSM 28324</strain>
    </source>
</reference>
<gene>
    <name evidence="3" type="ORF">O1V66_09835</name>
</gene>
<protein>
    <submittedName>
        <fullName evidence="3">Uncharacterized protein</fullName>
    </submittedName>
</protein>
<dbReference type="EMBL" id="CP114058">
    <property type="protein sequence ID" value="WAT02784.1"/>
    <property type="molecule type" value="Genomic_DNA"/>
</dbReference>
<feature type="region of interest" description="Disordered" evidence="1">
    <location>
        <begin position="46"/>
        <end position="68"/>
    </location>
</feature>
<sequence>MSSAVLPASRANASVTDWIAVFAGALGALMATLDISITNSALPQIQGKSAQPAPKAHGSLPAIYSRKS</sequence>
<feature type="transmembrane region" description="Helical" evidence="2">
    <location>
        <begin position="18"/>
        <end position="37"/>
    </location>
</feature>